<sequence>MLDSIAVPTQSAIRIEGPHDTVVWLDPFHLTDEESRHDATYICITHSHYDHLSPEAIDAVKHQTTRFIVPASVKDEVRSLGVSDITSMCAGDIQHFPDLIVEAVPAYNVLPERLEMHPQAHGWLGYILTFPDNPVRIFCAGDTDQNADNEKISCDIALIPIGGTYTMDPLQAAAFTNSIKPQVVIPIHYGSIVGTYTDFDTFAAHVDPRIRVVRKLKR</sequence>
<comment type="caution">
    <text evidence="1">The sequence shown here is derived from an EMBL/GenBank/DDBJ whole genome shotgun (WGS) entry which is preliminary data.</text>
</comment>
<accession>A0A9D1HXC0</accession>
<name>A0A9D1HXC0_9ACTN</name>
<dbReference type="Proteomes" id="UP000824078">
    <property type="component" value="Unassembled WGS sequence"/>
</dbReference>
<gene>
    <name evidence="1" type="ORF">IAD17_02385</name>
</gene>
<dbReference type="AlphaFoldDB" id="A0A9D1HXC0"/>
<dbReference type="PANTHER" id="PTHR43546">
    <property type="entry name" value="UPF0173 METAL-DEPENDENT HYDROLASE MJ1163-RELATED"/>
    <property type="match status" value="1"/>
</dbReference>
<dbReference type="InterPro" id="IPR036866">
    <property type="entry name" value="RibonucZ/Hydroxyglut_hydro"/>
</dbReference>
<protein>
    <submittedName>
        <fullName evidence="1">MBL fold metallo-hydrolase</fullName>
    </submittedName>
</protein>
<dbReference type="EMBL" id="DVMQ01000007">
    <property type="protein sequence ID" value="HIU23757.1"/>
    <property type="molecule type" value="Genomic_DNA"/>
</dbReference>
<organism evidence="1 2">
    <name type="scientific">Candidatus Coprovicinus avistercoris</name>
    <dbReference type="NCBI Taxonomy" id="2840754"/>
    <lineage>
        <taxon>Bacteria</taxon>
        <taxon>Bacillati</taxon>
        <taxon>Actinomycetota</taxon>
        <taxon>Coriobacteriia</taxon>
        <taxon>Coriobacteriales</taxon>
        <taxon>Coriobacteriaceae</taxon>
        <taxon>Coriobacteriaceae incertae sedis</taxon>
        <taxon>Candidatus Coprovicinus</taxon>
    </lineage>
</organism>
<reference evidence="1" key="1">
    <citation type="submission" date="2020-10" db="EMBL/GenBank/DDBJ databases">
        <authorList>
            <person name="Gilroy R."/>
        </authorList>
    </citation>
    <scope>NUCLEOTIDE SEQUENCE</scope>
    <source>
        <strain evidence="1">ChiHjej12B11-29160</strain>
    </source>
</reference>
<proteinExistence type="predicted"/>
<dbReference type="SUPFAM" id="SSF56281">
    <property type="entry name" value="Metallo-hydrolase/oxidoreductase"/>
    <property type="match status" value="1"/>
</dbReference>
<evidence type="ECO:0000313" key="2">
    <source>
        <dbReference type="Proteomes" id="UP000824078"/>
    </source>
</evidence>
<reference evidence="1" key="2">
    <citation type="journal article" date="2021" name="PeerJ">
        <title>Extensive microbial diversity within the chicken gut microbiome revealed by metagenomics and culture.</title>
        <authorList>
            <person name="Gilroy R."/>
            <person name="Ravi A."/>
            <person name="Getino M."/>
            <person name="Pursley I."/>
            <person name="Horton D.L."/>
            <person name="Alikhan N.F."/>
            <person name="Baker D."/>
            <person name="Gharbi K."/>
            <person name="Hall N."/>
            <person name="Watson M."/>
            <person name="Adriaenssens E.M."/>
            <person name="Foster-Nyarko E."/>
            <person name="Jarju S."/>
            <person name="Secka A."/>
            <person name="Antonio M."/>
            <person name="Oren A."/>
            <person name="Chaudhuri R.R."/>
            <person name="La Ragione R."/>
            <person name="Hildebrand F."/>
            <person name="Pallen M.J."/>
        </authorList>
    </citation>
    <scope>NUCLEOTIDE SEQUENCE</scope>
    <source>
        <strain evidence="1">ChiHjej12B11-29160</strain>
    </source>
</reference>
<dbReference type="Pfam" id="PF13483">
    <property type="entry name" value="Lactamase_B_3"/>
    <property type="match status" value="1"/>
</dbReference>
<dbReference type="PANTHER" id="PTHR43546:SF8">
    <property type="entry name" value="METALLO-BETA-LACTAMASE DOMAIN-CONTAINING PROTEIN"/>
    <property type="match status" value="1"/>
</dbReference>
<dbReference type="Gene3D" id="3.60.15.10">
    <property type="entry name" value="Ribonuclease Z/Hydroxyacylglutathione hydrolase-like"/>
    <property type="match status" value="1"/>
</dbReference>
<evidence type="ECO:0000313" key="1">
    <source>
        <dbReference type="EMBL" id="HIU23757.1"/>
    </source>
</evidence>
<dbReference type="InterPro" id="IPR050114">
    <property type="entry name" value="UPF0173_UPF0282_UlaG_hydrolase"/>
</dbReference>